<reference evidence="1" key="1">
    <citation type="journal article" date="2023" name="Comput. Struct. Biotechnol. J.">
        <title>Discovery of a novel marine Bacteroidetes with a rich repertoire of carbohydrate-active enzymes.</title>
        <authorList>
            <person name="Chen B."/>
            <person name="Liu G."/>
            <person name="Chen Q."/>
            <person name="Wang H."/>
            <person name="Liu L."/>
            <person name="Tang K."/>
        </authorList>
    </citation>
    <scope>NUCLEOTIDE SEQUENCE</scope>
    <source>
        <strain evidence="1">TK19036</strain>
    </source>
</reference>
<accession>A0AA49JCP3</accession>
<reference evidence="1" key="2">
    <citation type="journal article" date="2024" name="Antonie Van Leeuwenhoek">
        <title>Roseihalotalea indica gen. nov., sp. nov., a halophilic Bacteroidetes from mesopelagic Southwest Indian Ocean with higher carbohydrate metabolic potential.</title>
        <authorList>
            <person name="Chen B."/>
            <person name="Zhang M."/>
            <person name="Lin D."/>
            <person name="Ye J."/>
            <person name="Tang K."/>
        </authorList>
    </citation>
    <scope>NUCLEOTIDE SEQUENCE</scope>
    <source>
        <strain evidence="1">TK19036</strain>
    </source>
</reference>
<name>A0AA49JCP3_9BACT</name>
<proteinExistence type="predicted"/>
<evidence type="ECO:0000313" key="1">
    <source>
        <dbReference type="EMBL" id="WKN35843.1"/>
    </source>
</evidence>
<dbReference type="EMBL" id="CP120682">
    <property type="protein sequence ID" value="WKN35843.1"/>
    <property type="molecule type" value="Genomic_DNA"/>
</dbReference>
<dbReference type="AlphaFoldDB" id="A0AA49JCP3"/>
<organism evidence="1">
    <name type="scientific">Roseihalotalea indica</name>
    <dbReference type="NCBI Taxonomy" id="2867963"/>
    <lineage>
        <taxon>Bacteria</taxon>
        <taxon>Pseudomonadati</taxon>
        <taxon>Bacteroidota</taxon>
        <taxon>Cytophagia</taxon>
        <taxon>Cytophagales</taxon>
        <taxon>Catalimonadaceae</taxon>
        <taxon>Roseihalotalea</taxon>
    </lineage>
</organism>
<sequence length="175" mass="20616">MKKLPLLVFFIIFTGLVSCREEEFDQNNPSVDQFVHLLVEGEYQEFVAIPNFRPEQIPSLLLYADDTTSILYFPANPIASFHMDDFKLGECMLWTIESIRVSYGQVDSHTSIERYPSLFPVLINEASQRPDRRATDAEIHHGYQAYYNWWYDDPNETFEQKRTINPLEDTPLNWR</sequence>
<dbReference type="PROSITE" id="PS51257">
    <property type="entry name" value="PROKAR_LIPOPROTEIN"/>
    <property type="match status" value="1"/>
</dbReference>
<protein>
    <submittedName>
        <fullName evidence="1">DUF4943 family protein</fullName>
    </submittedName>
</protein>
<gene>
    <name evidence="1" type="ORF">K4G66_26095</name>
</gene>
<dbReference type="Pfam" id="PF16301">
    <property type="entry name" value="DUF4943"/>
    <property type="match status" value="1"/>
</dbReference>
<dbReference type="InterPro" id="IPR032546">
    <property type="entry name" value="DUF4943"/>
</dbReference>